<evidence type="ECO:0000313" key="1">
    <source>
        <dbReference type="EMBL" id="KIO28041.1"/>
    </source>
</evidence>
<proteinExistence type="predicted"/>
<dbReference type="AlphaFoldDB" id="A0A0C3QKS7"/>
<keyword evidence="2" id="KW-1185">Reference proteome</keyword>
<protein>
    <submittedName>
        <fullName evidence="1">Uncharacterized protein</fullName>
    </submittedName>
</protein>
<gene>
    <name evidence="1" type="ORF">M407DRAFT_185603</name>
</gene>
<reference evidence="2" key="2">
    <citation type="submission" date="2015-01" db="EMBL/GenBank/DDBJ databases">
        <title>Evolutionary Origins and Diversification of the Mycorrhizal Mutualists.</title>
        <authorList>
            <consortium name="DOE Joint Genome Institute"/>
            <consortium name="Mycorrhizal Genomics Consortium"/>
            <person name="Kohler A."/>
            <person name="Kuo A."/>
            <person name="Nagy L.G."/>
            <person name="Floudas D."/>
            <person name="Copeland A."/>
            <person name="Barry K.W."/>
            <person name="Cichocki N."/>
            <person name="Veneault-Fourrey C."/>
            <person name="LaButti K."/>
            <person name="Lindquist E.A."/>
            <person name="Lipzen A."/>
            <person name="Lundell T."/>
            <person name="Morin E."/>
            <person name="Murat C."/>
            <person name="Riley R."/>
            <person name="Ohm R."/>
            <person name="Sun H."/>
            <person name="Tunlid A."/>
            <person name="Henrissat B."/>
            <person name="Grigoriev I.V."/>
            <person name="Hibbett D.S."/>
            <person name="Martin F."/>
        </authorList>
    </citation>
    <scope>NUCLEOTIDE SEQUENCE [LARGE SCALE GENOMIC DNA]</scope>
    <source>
        <strain evidence="2">MUT 4182</strain>
    </source>
</reference>
<dbReference type="EMBL" id="KN823000">
    <property type="protein sequence ID" value="KIO28041.1"/>
    <property type="molecule type" value="Genomic_DNA"/>
</dbReference>
<sequence>MKSYPNVRSLLVMMSLCVTKMPPDTAGDVEIVQSAELARIELEGNRRSGAT</sequence>
<reference evidence="1 2" key="1">
    <citation type="submission" date="2014-04" db="EMBL/GenBank/DDBJ databases">
        <authorList>
            <consortium name="DOE Joint Genome Institute"/>
            <person name="Kuo A."/>
            <person name="Girlanda M."/>
            <person name="Perotto S."/>
            <person name="Kohler A."/>
            <person name="Nagy L.G."/>
            <person name="Floudas D."/>
            <person name="Copeland A."/>
            <person name="Barry K.W."/>
            <person name="Cichocki N."/>
            <person name="Veneault-Fourrey C."/>
            <person name="LaButti K."/>
            <person name="Lindquist E.A."/>
            <person name="Lipzen A."/>
            <person name="Lundell T."/>
            <person name="Morin E."/>
            <person name="Murat C."/>
            <person name="Sun H."/>
            <person name="Tunlid A."/>
            <person name="Henrissat B."/>
            <person name="Grigoriev I.V."/>
            <person name="Hibbett D.S."/>
            <person name="Martin F."/>
            <person name="Nordberg H.P."/>
            <person name="Cantor M.N."/>
            <person name="Hua S.X."/>
        </authorList>
    </citation>
    <scope>NUCLEOTIDE SEQUENCE [LARGE SCALE GENOMIC DNA]</scope>
    <source>
        <strain evidence="1 2">MUT 4182</strain>
    </source>
</reference>
<organism evidence="1 2">
    <name type="scientific">Tulasnella calospora MUT 4182</name>
    <dbReference type="NCBI Taxonomy" id="1051891"/>
    <lineage>
        <taxon>Eukaryota</taxon>
        <taxon>Fungi</taxon>
        <taxon>Dikarya</taxon>
        <taxon>Basidiomycota</taxon>
        <taxon>Agaricomycotina</taxon>
        <taxon>Agaricomycetes</taxon>
        <taxon>Cantharellales</taxon>
        <taxon>Tulasnellaceae</taxon>
        <taxon>Tulasnella</taxon>
    </lineage>
</organism>
<evidence type="ECO:0000313" key="2">
    <source>
        <dbReference type="Proteomes" id="UP000054248"/>
    </source>
</evidence>
<name>A0A0C3QKS7_9AGAM</name>
<dbReference type="HOGENOM" id="CLU_3108182_0_0_1"/>
<dbReference type="Proteomes" id="UP000054248">
    <property type="component" value="Unassembled WGS sequence"/>
</dbReference>
<accession>A0A0C3QKS7</accession>